<dbReference type="GO" id="GO:1903607">
    <property type="term" value="P:cytochrome c biosynthetic process"/>
    <property type="evidence" value="ECO:0007669"/>
    <property type="project" value="TreeGrafter"/>
</dbReference>
<keyword evidence="7 8" id="KW-0472">Membrane</keyword>
<evidence type="ECO:0000256" key="7">
    <source>
        <dbReference type="ARBA" id="ARBA00023136"/>
    </source>
</evidence>
<gene>
    <name evidence="9" type="primary">ccmB_1</name>
    <name evidence="9" type="ORF">NCTC8297_00151</name>
</gene>
<dbReference type="PANTHER" id="PTHR30070">
    <property type="entry name" value="HEME EXPORTER PROTEIN B"/>
    <property type="match status" value="1"/>
</dbReference>
<name>A0A379T2Z7_SALER</name>
<keyword evidence="4 8" id="KW-0812">Transmembrane</keyword>
<keyword evidence="3" id="KW-0813">Transport</keyword>
<evidence type="ECO:0000256" key="4">
    <source>
        <dbReference type="ARBA" id="ARBA00022692"/>
    </source>
</evidence>
<evidence type="ECO:0000256" key="1">
    <source>
        <dbReference type="ARBA" id="ARBA00004141"/>
    </source>
</evidence>
<comment type="subcellular location">
    <subcellularLocation>
        <location evidence="1">Membrane</location>
        <topology evidence="1">Multi-pass membrane protein</topology>
    </subcellularLocation>
</comment>
<feature type="transmembrane region" description="Helical" evidence="8">
    <location>
        <begin position="20"/>
        <end position="38"/>
    </location>
</feature>
<evidence type="ECO:0000256" key="3">
    <source>
        <dbReference type="ARBA" id="ARBA00022448"/>
    </source>
</evidence>
<sequence length="321" mass="35299">MMWRIFRLELRVAFRHSAEIANPLWFFLIVITLFPLSIGPEPQLLARIAPGIILVAALLSSLLALERLFRDDLQDGSLEQLMLLPLPLPAVVLAKVLAHWGGHRPAADYSLPAGGAAAGNGRVRLENDGADLITGHADAGFSRRAGRGINGWAQTRRRSAERAGAAADHPVTDFCYRRDGGGLHAPACRGVYGDSGRAAGWQRDVKSLCDGGSVTHQSASSAVFIRFCFESGDLNMWKTLHQLAIPPRLYQICGGLIPWVSHCQRRGAGGRLDLGIRLLRRRTTSRGRATALCICMSRRLSGRWGSTPQWRWRRLSVWSGR</sequence>
<evidence type="ECO:0000313" key="9">
    <source>
        <dbReference type="EMBL" id="SUG44994.1"/>
    </source>
</evidence>
<keyword evidence="6 8" id="KW-1133">Transmembrane helix</keyword>
<evidence type="ECO:0000256" key="5">
    <source>
        <dbReference type="ARBA" id="ARBA00022748"/>
    </source>
</evidence>
<keyword evidence="5" id="KW-0201">Cytochrome c-type biogenesis</keyword>
<organism evidence="9 10">
    <name type="scientific">Salmonella enterica subsp. arizonae</name>
    <dbReference type="NCBI Taxonomy" id="59203"/>
    <lineage>
        <taxon>Bacteria</taxon>
        <taxon>Pseudomonadati</taxon>
        <taxon>Pseudomonadota</taxon>
        <taxon>Gammaproteobacteria</taxon>
        <taxon>Enterobacterales</taxon>
        <taxon>Enterobacteriaceae</taxon>
        <taxon>Salmonella</taxon>
    </lineage>
</organism>
<dbReference type="GO" id="GO:0005886">
    <property type="term" value="C:plasma membrane"/>
    <property type="evidence" value="ECO:0007669"/>
    <property type="project" value="TreeGrafter"/>
</dbReference>
<dbReference type="Proteomes" id="UP000254741">
    <property type="component" value="Unassembled WGS sequence"/>
</dbReference>
<dbReference type="EMBL" id="UGXG01000002">
    <property type="protein sequence ID" value="SUG44994.1"/>
    <property type="molecule type" value="Genomic_DNA"/>
</dbReference>
<evidence type="ECO:0000256" key="6">
    <source>
        <dbReference type="ARBA" id="ARBA00022989"/>
    </source>
</evidence>
<feature type="transmembrane region" description="Helical" evidence="8">
    <location>
        <begin position="44"/>
        <end position="65"/>
    </location>
</feature>
<dbReference type="GO" id="GO:0017004">
    <property type="term" value="P:cytochrome complex assembly"/>
    <property type="evidence" value="ECO:0007669"/>
    <property type="project" value="UniProtKB-KW"/>
</dbReference>
<protein>
    <submittedName>
        <fullName evidence="9">Heme ABC transporter permease</fullName>
    </submittedName>
</protein>
<dbReference type="PRINTS" id="PR01414">
    <property type="entry name" value="CCMBBIOGNSIS"/>
</dbReference>
<dbReference type="PANTHER" id="PTHR30070:SF1">
    <property type="entry name" value="CYTOCHROME C BIOGENESIS B-RELATED"/>
    <property type="match status" value="1"/>
</dbReference>
<comment type="similarity">
    <text evidence="2">Belongs to the CcmB/CycW/HelB family.</text>
</comment>
<dbReference type="GO" id="GO:0015232">
    <property type="term" value="F:heme transmembrane transporter activity"/>
    <property type="evidence" value="ECO:0007669"/>
    <property type="project" value="InterPro"/>
</dbReference>
<dbReference type="Pfam" id="PF03379">
    <property type="entry name" value="CcmB"/>
    <property type="match status" value="1"/>
</dbReference>
<evidence type="ECO:0000313" key="10">
    <source>
        <dbReference type="Proteomes" id="UP000254741"/>
    </source>
</evidence>
<evidence type="ECO:0000256" key="2">
    <source>
        <dbReference type="ARBA" id="ARBA00010544"/>
    </source>
</evidence>
<proteinExistence type="inferred from homology"/>
<dbReference type="InterPro" id="IPR003544">
    <property type="entry name" value="Cyt_c_biogenesis_CcmB"/>
</dbReference>
<accession>A0A379T2Z7</accession>
<dbReference type="AlphaFoldDB" id="A0A379T2Z7"/>
<evidence type="ECO:0000256" key="8">
    <source>
        <dbReference type="SAM" id="Phobius"/>
    </source>
</evidence>
<reference evidence="9 10" key="1">
    <citation type="submission" date="2018-06" db="EMBL/GenBank/DDBJ databases">
        <authorList>
            <consortium name="Pathogen Informatics"/>
            <person name="Doyle S."/>
        </authorList>
    </citation>
    <scope>NUCLEOTIDE SEQUENCE [LARGE SCALE GENOMIC DNA]</scope>
    <source>
        <strain evidence="9 10">NCTC8297</strain>
    </source>
</reference>